<dbReference type="InterPro" id="IPR002931">
    <property type="entry name" value="Transglutaminase-like"/>
</dbReference>
<sequence length="388" mass="43415">MYKHLKITLTLLVLTAIFLSLLSGCGTDSSVPDRTPPVENSAGGSQVAPDAGDDSDLPETPEPSPQPEAPSPLSISTSKELQEELYAAISEVRQPLPMEVSQMVWDQRPEIDLRNLYYELIGQHPELKYAYDITAELENGTLTCQISYMPHKTGNYPADWQGITVDTIPELIETAEAHLGSEPLNIRMTDPAMDPDQISYALQQVGGGYILCSLSQDGTQLTYSPAMGMTMEECLTLLEQAETLAAEAAEKRIDDTMTKREQAETLYRYLTEYVQYDRRYYSDRSNMPYDSQTAVGALRDGVAICGGYSLALKLLFEQADIPCYTATGLYGSEHHMWNIADLDGHWLWFDATADRGLSPKFELCHFAQEELEERYSWDSVQLSWLLSE</sequence>
<accession>A0A9D2LKD7</accession>
<dbReference type="Gene3D" id="3.10.620.30">
    <property type="match status" value="1"/>
</dbReference>
<evidence type="ECO:0000313" key="4">
    <source>
        <dbReference type="EMBL" id="HJB14383.1"/>
    </source>
</evidence>
<dbReference type="PROSITE" id="PS51257">
    <property type="entry name" value="PROKAR_LIPOPROTEIN"/>
    <property type="match status" value="1"/>
</dbReference>
<evidence type="ECO:0000313" key="5">
    <source>
        <dbReference type="Proteomes" id="UP000823824"/>
    </source>
</evidence>
<dbReference type="EMBL" id="DWZJ01000108">
    <property type="protein sequence ID" value="HJB14383.1"/>
    <property type="molecule type" value="Genomic_DNA"/>
</dbReference>
<dbReference type="Proteomes" id="UP000823824">
    <property type="component" value="Unassembled WGS sequence"/>
</dbReference>
<dbReference type="AlphaFoldDB" id="A0A9D2LKD7"/>
<proteinExistence type="predicted"/>
<reference evidence="4" key="2">
    <citation type="submission" date="2021-04" db="EMBL/GenBank/DDBJ databases">
        <authorList>
            <person name="Gilroy R."/>
        </authorList>
    </citation>
    <scope>NUCLEOTIDE SEQUENCE</scope>
    <source>
        <strain evidence="4">ChiBcec18-1249</strain>
    </source>
</reference>
<organism evidence="4 5">
    <name type="scientific">Candidatus Oscillibacter excrementigallinarum</name>
    <dbReference type="NCBI Taxonomy" id="2838716"/>
    <lineage>
        <taxon>Bacteria</taxon>
        <taxon>Bacillati</taxon>
        <taxon>Bacillota</taxon>
        <taxon>Clostridia</taxon>
        <taxon>Eubacteriales</taxon>
        <taxon>Oscillospiraceae</taxon>
        <taxon>Oscillibacter</taxon>
    </lineage>
</organism>
<evidence type="ECO:0000256" key="2">
    <source>
        <dbReference type="SAM" id="MobiDB-lite"/>
    </source>
</evidence>
<gene>
    <name evidence="4" type="ORF">H9787_11830</name>
</gene>
<evidence type="ECO:0000256" key="1">
    <source>
        <dbReference type="SAM" id="Coils"/>
    </source>
</evidence>
<feature type="domain" description="Transglutaminase-like" evidence="3">
    <location>
        <begin position="254"/>
        <end position="351"/>
    </location>
</feature>
<keyword evidence="1" id="KW-0175">Coiled coil</keyword>
<dbReference type="InterPro" id="IPR038765">
    <property type="entry name" value="Papain-like_cys_pep_sf"/>
</dbReference>
<comment type="caution">
    <text evidence="4">The sequence shown here is derived from an EMBL/GenBank/DDBJ whole genome shotgun (WGS) entry which is preliminary data.</text>
</comment>
<feature type="region of interest" description="Disordered" evidence="2">
    <location>
        <begin position="28"/>
        <end position="75"/>
    </location>
</feature>
<dbReference type="SUPFAM" id="SSF54001">
    <property type="entry name" value="Cysteine proteinases"/>
    <property type="match status" value="1"/>
</dbReference>
<reference evidence="4" key="1">
    <citation type="journal article" date="2021" name="PeerJ">
        <title>Extensive microbial diversity within the chicken gut microbiome revealed by metagenomics and culture.</title>
        <authorList>
            <person name="Gilroy R."/>
            <person name="Ravi A."/>
            <person name="Getino M."/>
            <person name="Pursley I."/>
            <person name="Horton D.L."/>
            <person name="Alikhan N.F."/>
            <person name="Baker D."/>
            <person name="Gharbi K."/>
            <person name="Hall N."/>
            <person name="Watson M."/>
            <person name="Adriaenssens E.M."/>
            <person name="Foster-Nyarko E."/>
            <person name="Jarju S."/>
            <person name="Secka A."/>
            <person name="Antonio M."/>
            <person name="Oren A."/>
            <person name="Chaudhuri R.R."/>
            <person name="La Ragione R."/>
            <person name="Hildebrand F."/>
            <person name="Pallen M.J."/>
        </authorList>
    </citation>
    <scope>NUCLEOTIDE SEQUENCE</scope>
    <source>
        <strain evidence="4">ChiBcec18-1249</strain>
    </source>
</reference>
<feature type="compositionally biased region" description="Pro residues" evidence="2">
    <location>
        <begin position="60"/>
        <end position="70"/>
    </location>
</feature>
<name>A0A9D2LKD7_9FIRM</name>
<protein>
    <recommendedName>
        <fullName evidence="3">Transglutaminase-like domain-containing protein</fullName>
    </recommendedName>
</protein>
<feature type="coiled-coil region" evidence="1">
    <location>
        <begin position="231"/>
        <end position="266"/>
    </location>
</feature>
<dbReference type="Pfam" id="PF01841">
    <property type="entry name" value="Transglut_core"/>
    <property type="match status" value="1"/>
</dbReference>
<evidence type="ECO:0000259" key="3">
    <source>
        <dbReference type="Pfam" id="PF01841"/>
    </source>
</evidence>